<gene>
    <name evidence="2" type="ORF">H9763_07595</name>
</gene>
<dbReference type="SUPFAM" id="SSF88713">
    <property type="entry name" value="Glycoside hydrolase/deacetylase"/>
    <property type="match status" value="1"/>
</dbReference>
<evidence type="ECO:0000313" key="2">
    <source>
        <dbReference type="EMBL" id="HJB91315.1"/>
    </source>
</evidence>
<dbReference type="EMBL" id="DWXE01000026">
    <property type="protein sequence ID" value="HJB91315.1"/>
    <property type="molecule type" value="Genomic_DNA"/>
</dbReference>
<dbReference type="GO" id="GO:0005975">
    <property type="term" value="P:carbohydrate metabolic process"/>
    <property type="evidence" value="ECO:0007669"/>
    <property type="project" value="InterPro"/>
</dbReference>
<organism evidence="2 3">
    <name type="scientific">Candidatus Eisenbergiella merdigallinarum</name>
    <dbReference type="NCBI Taxonomy" id="2838552"/>
    <lineage>
        <taxon>Bacteria</taxon>
        <taxon>Bacillati</taxon>
        <taxon>Bacillota</taxon>
        <taxon>Clostridia</taxon>
        <taxon>Lachnospirales</taxon>
        <taxon>Lachnospiraceae</taxon>
        <taxon>Eisenbergiella</taxon>
    </lineage>
</organism>
<dbReference type="InterPro" id="IPR002509">
    <property type="entry name" value="NODB_dom"/>
</dbReference>
<evidence type="ECO:0000259" key="1">
    <source>
        <dbReference type="Pfam" id="PF01522"/>
    </source>
</evidence>
<dbReference type="InterPro" id="IPR011330">
    <property type="entry name" value="Glyco_hydro/deAcase_b/a-brl"/>
</dbReference>
<dbReference type="Proteomes" id="UP000886883">
    <property type="component" value="Unassembled WGS sequence"/>
</dbReference>
<accession>A0A9D2MTF0</accession>
<sequence>MSLQINDRLFWPQGRTKAVTFSYDDGVSQDVRLIEFFNRYGVKGTFNLNSGLSGSPGTISAGGKTVRHDKLPDRDMIRIYAGHEPASHGLFHSCLYGMDVARCTREILDCRAQLETIFRVPLTGFAYAFGACSDTIKSALVSCGIAYARTIRSTRSFDIPQDFLLWDPTCHHDDVQLFSLADRFLSDEPFFSFFSPAKLFSIWGHSYEFDQNDNWDRMDSFLQKISGHSDVWYATNGEICAYVSAFRSLIFSVDSRFVYNPTAVPVWLGGMFGRETVRADPGQCTKLIPPVEI</sequence>
<comment type="caution">
    <text evidence="2">The sequence shown here is derived from an EMBL/GenBank/DDBJ whole genome shotgun (WGS) entry which is preliminary data.</text>
</comment>
<dbReference type="Pfam" id="PF01522">
    <property type="entry name" value="Polysacc_deac_1"/>
    <property type="match status" value="1"/>
</dbReference>
<dbReference type="AlphaFoldDB" id="A0A9D2MTF0"/>
<evidence type="ECO:0000313" key="3">
    <source>
        <dbReference type="Proteomes" id="UP000886883"/>
    </source>
</evidence>
<dbReference type="GO" id="GO:0016810">
    <property type="term" value="F:hydrolase activity, acting on carbon-nitrogen (but not peptide) bonds"/>
    <property type="evidence" value="ECO:0007669"/>
    <property type="project" value="InterPro"/>
</dbReference>
<dbReference type="CDD" id="cd10967">
    <property type="entry name" value="CE4_GLA_like_6s"/>
    <property type="match status" value="1"/>
</dbReference>
<name>A0A9D2MTF0_9FIRM</name>
<protein>
    <submittedName>
        <fullName evidence="2">Polysaccharide deacetylase family protein</fullName>
    </submittedName>
</protein>
<reference evidence="2" key="2">
    <citation type="submission" date="2021-04" db="EMBL/GenBank/DDBJ databases">
        <authorList>
            <person name="Gilroy R."/>
        </authorList>
    </citation>
    <scope>NUCLEOTIDE SEQUENCE</scope>
    <source>
        <strain evidence="2">USAMLcec3-2134</strain>
    </source>
</reference>
<dbReference type="Gene3D" id="3.20.20.370">
    <property type="entry name" value="Glycoside hydrolase/deacetylase"/>
    <property type="match status" value="1"/>
</dbReference>
<feature type="domain" description="NodB homology" evidence="1">
    <location>
        <begin position="15"/>
        <end position="147"/>
    </location>
</feature>
<reference evidence="2" key="1">
    <citation type="journal article" date="2021" name="PeerJ">
        <title>Extensive microbial diversity within the chicken gut microbiome revealed by metagenomics and culture.</title>
        <authorList>
            <person name="Gilroy R."/>
            <person name="Ravi A."/>
            <person name="Getino M."/>
            <person name="Pursley I."/>
            <person name="Horton D.L."/>
            <person name="Alikhan N.F."/>
            <person name="Baker D."/>
            <person name="Gharbi K."/>
            <person name="Hall N."/>
            <person name="Watson M."/>
            <person name="Adriaenssens E.M."/>
            <person name="Foster-Nyarko E."/>
            <person name="Jarju S."/>
            <person name="Secka A."/>
            <person name="Antonio M."/>
            <person name="Oren A."/>
            <person name="Chaudhuri R.R."/>
            <person name="La Ragione R."/>
            <person name="Hildebrand F."/>
            <person name="Pallen M.J."/>
        </authorList>
    </citation>
    <scope>NUCLEOTIDE SEQUENCE</scope>
    <source>
        <strain evidence="2">USAMLcec3-2134</strain>
    </source>
</reference>
<proteinExistence type="predicted"/>